<protein>
    <submittedName>
        <fullName evidence="1">Uncharacterized protein</fullName>
    </submittedName>
</protein>
<dbReference type="Proteomes" id="UP001152622">
    <property type="component" value="Chromosome 1"/>
</dbReference>
<sequence>MNRKDVEKGKEMLVILQADLWRRKRGTSMVFGSSQIHPAQRTHIKSSLPYAGRQHSNGRPFGLRTHLLGLLLQRSEAQALGFRPFPGDGD</sequence>
<gene>
    <name evidence="1" type="ORF">SKAU_G00027610</name>
</gene>
<evidence type="ECO:0000313" key="2">
    <source>
        <dbReference type="Proteomes" id="UP001152622"/>
    </source>
</evidence>
<name>A0A9Q1GE15_SYNKA</name>
<reference evidence="1" key="1">
    <citation type="journal article" date="2023" name="Science">
        <title>Genome structures resolve the early diversification of teleost fishes.</title>
        <authorList>
            <person name="Parey E."/>
            <person name="Louis A."/>
            <person name="Montfort J."/>
            <person name="Bouchez O."/>
            <person name="Roques C."/>
            <person name="Iampietro C."/>
            <person name="Lluch J."/>
            <person name="Castinel A."/>
            <person name="Donnadieu C."/>
            <person name="Desvignes T."/>
            <person name="Floi Bucao C."/>
            <person name="Jouanno E."/>
            <person name="Wen M."/>
            <person name="Mejri S."/>
            <person name="Dirks R."/>
            <person name="Jansen H."/>
            <person name="Henkel C."/>
            <person name="Chen W.J."/>
            <person name="Zahm M."/>
            <person name="Cabau C."/>
            <person name="Klopp C."/>
            <person name="Thompson A.W."/>
            <person name="Robinson-Rechavi M."/>
            <person name="Braasch I."/>
            <person name="Lecointre G."/>
            <person name="Bobe J."/>
            <person name="Postlethwait J.H."/>
            <person name="Berthelot C."/>
            <person name="Roest Crollius H."/>
            <person name="Guiguen Y."/>
        </authorList>
    </citation>
    <scope>NUCLEOTIDE SEQUENCE</scope>
    <source>
        <strain evidence="1">WJC10195</strain>
    </source>
</reference>
<evidence type="ECO:0000313" key="1">
    <source>
        <dbReference type="EMBL" id="KAJ8381983.1"/>
    </source>
</evidence>
<proteinExistence type="predicted"/>
<dbReference type="EMBL" id="JAINUF010000001">
    <property type="protein sequence ID" value="KAJ8381983.1"/>
    <property type="molecule type" value="Genomic_DNA"/>
</dbReference>
<organism evidence="1 2">
    <name type="scientific">Synaphobranchus kaupii</name>
    <name type="common">Kaup's arrowtooth eel</name>
    <dbReference type="NCBI Taxonomy" id="118154"/>
    <lineage>
        <taxon>Eukaryota</taxon>
        <taxon>Metazoa</taxon>
        <taxon>Chordata</taxon>
        <taxon>Craniata</taxon>
        <taxon>Vertebrata</taxon>
        <taxon>Euteleostomi</taxon>
        <taxon>Actinopterygii</taxon>
        <taxon>Neopterygii</taxon>
        <taxon>Teleostei</taxon>
        <taxon>Anguilliformes</taxon>
        <taxon>Synaphobranchidae</taxon>
        <taxon>Synaphobranchus</taxon>
    </lineage>
</organism>
<dbReference type="AlphaFoldDB" id="A0A9Q1GE15"/>
<comment type="caution">
    <text evidence="1">The sequence shown here is derived from an EMBL/GenBank/DDBJ whole genome shotgun (WGS) entry which is preliminary data.</text>
</comment>
<keyword evidence="2" id="KW-1185">Reference proteome</keyword>
<accession>A0A9Q1GE15</accession>